<comment type="caution">
    <text evidence="1">The sequence shown here is derived from an EMBL/GenBank/DDBJ whole genome shotgun (WGS) entry which is preliminary data.</text>
</comment>
<accession>A0AAD6ZPN1</accession>
<organism evidence="1 2">
    <name type="scientific">Mycena albidolilacea</name>
    <dbReference type="NCBI Taxonomy" id="1033008"/>
    <lineage>
        <taxon>Eukaryota</taxon>
        <taxon>Fungi</taxon>
        <taxon>Dikarya</taxon>
        <taxon>Basidiomycota</taxon>
        <taxon>Agaricomycotina</taxon>
        <taxon>Agaricomycetes</taxon>
        <taxon>Agaricomycetidae</taxon>
        <taxon>Agaricales</taxon>
        <taxon>Marasmiineae</taxon>
        <taxon>Mycenaceae</taxon>
        <taxon>Mycena</taxon>
    </lineage>
</organism>
<keyword evidence="2" id="KW-1185">Reference proteome</keyword>
<evidence type="ECO:0000313" key="1">
    <source>
        <dbReference type="EMBL" id="KAJ7333322.1"/>
    </source>
</evidence>
<dbReference type="EMBL" id="JARIHO010000034">
    <property type="protein sequence ID" value="KAJ7333322.1"/>
    <property type="molecule type" value="Genomic_DNA"/>
</dbReference>
<evidence type="ECO:0000313" key="2">
    <source>
        <dbReference type="Proteomes" id="UP001218218"/>
    </source>
</evidence>
<protein>
    <submittedName>
        <fullName evidence="1">Uncharacterized protein</fullName>
    </submittedName>
</protein>
<reference evidence="1" key="1">
    <citation type="submission" date="2023-03" db="EMBL/GenBank/DDBJ databases">
        <title>Massive genome expansion in bonnet fungi (Mycena s.s.) driven by repeated elements and novel gene families across ecological guilds.</title>
        <authorList>
            <consortium name="Lawrence Berkeley National Laboratory"/>
            <person name="Harder C.B."/>
            <person name="Miyauchi S."/>
            <person name="Viragh M."/>
            <person name="Kuo A."/>
            <person name="Thoen E."/>
            <person name="Andreopoulos B."/>
            <person name="Lu D."/>
            <person name="Skrede I."/>
            <person name="Drula E."/>
            <person name="Henrissat B."/>
            <person name="Morin E."/>
            <person name="Kohler A."/>
            <person name="Barry K."/>
            <person name="LaButti K."/>
            <person name="Morin E."/>
            <person name="Salamov A."/>
            <person name="Lipzen A."/>
            <person name="Mereny Z."/>
            <person name="Hegedus B."/>
            <person name="Baldrian P."/>
            <person name="Stursova M."/>
            <person name="Weitz H."/>
            <person name="Taylor A."/>
            <person name="Grigoriev I.V."/>
            <person name="Nagy L.G."/>
            <person name="Martin F."/>
            <person name="Kauserud H."/>
        </authorList>
    </citation>
    <scope>NUCLEOTIDE SEQUENCE</scope>
    <source>
        <strain evidence="1">CBHHK002</strain>
    </source>
</reference>
<dbReference type="Proteomes" id="UP001218218">
    <property type="component" value="Unassembled WGS sequence"/>
</dbReference>
<sequence>MKEKDKNTGHQILLRSLTLAGYTPSRREARALLTESPHVAGYINNFGKLTNVVRLSITADCSWDVLSAAGPSVLDFIGRQKPRELYLSLIDDLPTSVLVFSLTHASTVSFNTVTVETITNQSGQLPKACPAVTALSLFDSDGVDNLLSREDFSPYTTNLRTLSIGRSQVQPEMRSPVLPADWRISSSTCHLCSIPYHLPYLPALRSIDFRLFFFDATHEALLTAMLTSFVPFIPSTLRVISVTDYGIFPAVCAVFALAGQLLEERGGAVVFP</sequence>
<proteinExistence type="predicted"/>
<dbReference type="AlphaFoldDB" id="A0AAD6ZPN1"/>
<name>A0AAD6ZPN1_9AGAR</name>
<gene>
    <name evidence="1" type="ORF">DFH08DRAFT_966153</name>
</gene>